<dbReference type="NCBIfam" id="TIGR00277">
    <property type="entry name" value="HDIG"/>
    <property type="match status" value="1"/>
</dbReference>
<dbReference type="EMBL" id="SNRY01000315">
    <property type="protein sequence ID" value="KAA6342619.1"/>
    <property type="molecule type" value="Genomic_DNA"/>
</dbReference>
<dbReference type="Pfam" id="PF01966">
    <property type="entry name" value="HD"/>
    <property type="match status" value="1"/>
</dbReference>
<proteinExistence type="predicted"/>
<comment type="caution">
    <text evidence="2">The sequence shown here is derived from an EMBL/GenBank/DDBJ whole genome shotgun (WGS) entry which is preliminary data.</text>
</comment>
<dbReference type="InterPro" id="IPR006674">
    <property type="entry name" value="HD_domain"/>
</dbReference>
<dbReference type="Gene3D" id="1.10.3210.10">
    <property type="entry name" value="Hypothetical protein af1432"/>
    <property type="match status" value="1"/>
</dbReference>
<dbReference type="AlphaFoldDB" id="A0A5J4S8Z3"/>
<organism evidence="2">
    <name type="scientific">termite gut metagenome</name>
    <dbReference type="NCBI Taxonomy" id="433724"/>
    <lineage>
        <taxon>unclassified sequences</taxon>
        <taxon>metagenomes</taxon>
        <taxon>organismal metagenomes</taxon>
    </lineage>
</organism>
<reference evidence="2" key="1">
    <citation type="submission" date="2019-03" db="EMBL/GenBank/DDBJ databases">
        <title>Single cell metagenomics reveals metabolic interactions within the superorganism composed of flagellate Streblomastix strix and complex community of Bacteroidetes bacteria on its surface.</title>
        <authorList>
            <person name="Treitli S.C."/>
            <person name="Kolisko M."/>
            <person name="Husnik F."/>
            <person name="Keeling P."/>
            <person name="Hampl V."/>
        </authorList>
    </citation>
    <scope>NUCLEOTIDE SEQUENCE</scope>
    <source>
        <strain evidence="2">STM</strain>
    </source>
</reference>
<gene>
    <name evidence="2" type="ORF">EZS27_009652</name>
</gene>
<dbReference type="PANTHER" id="PTHR35795:SF1">
    <property type="entry name" value="BIS(5'-NUCLEOSYL)-TETRAPHOSPHATASE, SYMMETRICAL"/>
    <property type="match status" value="1"/>
</dbReference>
<evidence type="ECO:0000313" key="2">
    <source>
        <dbReference type="EMBL" id="KAA6342619.1"/>
    </source>
</evidence>
<feature type="domain" description="HD" evidence="1">
    <location>
        <begin position="26"/>
        <end position="142"/>
    </location>
</feature>
<protein>
    <recommendedName>
        <fullName evidence="1">HD domain-containing protein</fullName>
    </recommendedName>
</protein>
<dbReference type="InterPro" id="IPR003607">
    <property type="entry name" value="HD/PDEase_dom"/>
</dbReference>
<dbReference type="InterPro" id="IPR051094">
    <property type="entry name" value="Diverse_Catalytic_Enzymes"/>
</dbReference>
<dbReference type="CDD" id="cd00077">
    <property type="entry name" value="HDc"/>
    <property type="match status" value="1"/>
</dbReference>
<dbReference type="SUPFAM" id="SSF109604">
    <property type="entry name" value="HD-domain/PDEase-like"/>
    <property type="match status" value="1"/>
</dbReference>
<evidence type="ECO:0000259" key="1">
    <source>
        <dbReference type="Pfam" id="PF01966"/>
    </source>
</evidence>
<dbReference type="PANTHER" id="PTHR35795">
    <property type="entry name" value="SLR1885 PROTEIN"/>
    <property type="match status" value="1"/>
</dbReference>
<name>A0A5J4S8Z3_9ZZZZ</name>
<accession>A0A5J4S8Z3</accession>
<dbReference type="InterPro" id="IPR006675">
    <property type="entry name" value="HDIG_dom"/>
</dbReference>
<sequence length="188" mass="21698">MDSCFLYLIDKYYPEDSELKKIFVFHARSVERKALEIAAAHPELNADVEFLSQAAMLHDIGIFLTDAPGIYCFGKKPYICHGYLGAELMRAEGFPRHAWVCERHTGAGLSLHEIISRQLPVPHREMIPQSIEEQIVCFSDKFYSKTHLEEEKSIEKIQTDIAKYGEEGLARFLKWKEIFCSEPSKNQR</sequence>